<evidence type="ECO:0000313" key="2">
    <source>
        <dbReference type="Proteomes" id="UP000530038"/>
    </source>
</evidence>
<sequence>MTQQEATLLLIKGTISELPDEKQKLVAACAQTIRDLISNNPAGEGLIALALVGSEIDLQSR</sequence>
<organism evidence="1 2">
    <name type="scientific">Pectobacterium aroidearum</name>
    <dbReference type="NCBI Taxonomy" id="1201031"/>
    <lineage>
        <taxon>Bacteria</taxon>
        <taxon>Pseudomonadati</taxon>
        <taxon>Pseudomonadota</taxon>
        <taxon>Gammaproteobacteria</taxon>
        <taxon>Enterobacterales</taxon>
        <taxon>Pectobacteriaceae</taxon>
        <taxon>Pectobacterium</taxon>
    </lineage>
</organism>
<dbReference type="Proteomes" id="UP000530038">
    <property type="component" value="Unassembled WGS sequence"/>
</dbReference>
<evidence type="ECO:0000313" key="1">
    <source>
        <dbReference type="EMBL" id="MBA5234765.1"/>
    </source>
</evidence>
<protein>
    <submittedName>
        <fullName evidence="1">Uncharacterized protein</fullName>
    </submittedName>
</protein>
<comment type="caution">
    <text evidence="1">The sequence shown here is derived from an EMBL/GenBank/DDBJ whole genome shotgun (WGS) entry which is preliminary data.</text>
</comment>
<keyword evidence="2" id="KW-1185">Reference proteome</keyword>
<reference evidence="1 2" key="1">
    <citation type="submission" date="2020-07" db="EMBL/GenBank/DDBJ databases">
        <title>Characterization of Pectobacterium aroidearum strains causing soft rot on Amorphophallus konjac.</title>
        <authorList>
            <person name="Xie H."/>
        </authorList>
    </citation>
    <scope>NUCLEOTIDE SEQUENCE [LARGE SCALE GENOMIC DNA]</scope>
    <source>
        <strain evidence="1 2">MY10</strain>
    </source>
</reference>
<dbReference type="RefSeq" id="WP_181838342.1">
    <property type="nucleotide sequence ID" value="NZ_JACERK010000017.1"/>
</dbReference>
<dbReference type="EMBL" id="JACERK010000017">
    <property type="protein sequence ID" value="MBA5234765.1"/>
    <property type="molecule type" value="Genomic_DNA"/>
</dbReference>
<name>A0ABR5ZJK7_9GAMM</name>
<gene>
    <name evidence="1" type="ORF">H2Y56_22040</name>
</gene>
<proteinExistence type="predicted"/>
<accession>A0ABR5ZJK7</accession>